<evidence type="ECO:0000256" key="1">
    <source>
        <dbReference type="SAM" id="MobiDB-lite"/>
    </source>
</evidence>
<feature type="region of interest" description="Disordered" evidence="1">
    <location>
        <begin position="1"/>
        <end position="45"/>
    </location>
</feature>
<feature type="region of interest" description="Disordered" evidence="1">
    <location>
        <begin position="468"/>
        <end position="494"/>
    </location>
</feature>
<evidence type="ECO:0000313" key="2">
    <source>
        <dbReference type="EMBL" id="CAF3414789.1"/>
    </source>
</evidence>
<dbReference type="AlphaFoldDB" id="A0A818B7I9"/>
<reference evidence="2" key="1">
    <citation type="submission" date="2021-02" db="EMBL/GenBank/DDBJ databases">
        <authorList>
            <person name="Nowell W R."/>
        </authorList>
    </citation>
    <scope>NUCLEOTIDE SEQUENCE</scope>
</reference>
<evidence type="ECO:0000313" key="3">
    <source>
        <dbReference type="Proteomes" id="UP000663865"/>
    </source>
</evidence>
<dbReference type="Proteomes" id="UP000663865">
    <property type="component" value="Unassembled WGS sequence"/>
</dbReference>
<organism evidence="2 3">
    <name type="scientific">Rotaria socialis</name>
    <dbReference type="NCBI Taxonomy" id="392032"/>
    <lineage>
        <taxon>Eukaryota</taxon>
        <taxon>Metazoa</taxon>
        <taxon>Spiralia</taxon>
        <taxon>Gnathifera</taxon>
        <taxon>Rotifera</taxon>
        <taxon>Eurotatoria</taxon>
        <taxon>Bdelloidea</taxon>
        <taxon>Philodinida</taxon>
        <taxon>Philodinidae</taxon>
        <taxon>Rotaria</taxon>
    </lineage>
</organism>
<gene>
    <name evidence="2" type="ORF">KIK155_LOCUS9371</name>
</gene>
<feature type="compositionally biased region" description="Polar residues" evidence="1">
    <location>
        <begin position="36"/>
        <end position="45"/>
    </location>
</feature>
<accession>A0A818B7I9</accession>
<dbReference type="EMBL" id="CAJNYV010001306">
    <property type="protein sequence ID" value="CAF3414789.1"/>
    <property type="molecule type" value="Genomic_DNA"/>
</dbReference>
<name>A0A818B7I9_9BILA</name>
<feature type="compositionally biased region" description="Polar residues" evidence="1">
    <location>
        <begin position="13"/>
        <end position="27"/>
    </location>
</feature>
<sequence>MNGTGDESGENPELNSGPRSTSPNKMEQITPEVQDASPNPTSFQASNIPALQSQEFAHDSVMTENMSLDLNKLKPLLDNIEDRPIPPQTELARQLAHYIFDIQENQGIQPSFKPIPQPRPTTEIYRQIHANEFNSNQSFPENLNYEATARDNCNNGDGEQHQNFDAPTLLKMMLLKAQMGEMTFAEIRQTFKANLPEQVQESIKPKMRAQSVSNNWDHSGPPQIEHQPFGQHSINERKGHASGPPNMFNCPPPNIFNQPPPHNYSHHMPYQAPTPIQIMHQPMLSELDEFTGNTLEMFQDYILYFEGYCQRAYPNNPKQWAHALRKKVSKELVKFISEKEAYRLDYEQVVKKIEEYLQFTKKKETNPALVFSNASRKAKESIKDYSIRLLTLFKAAYPRDSDNYGSSDILIEKFVKGVDVNTQLFITKKTASGDDSQTKSSYKGHVNLAEHYENIIRPLELAQASAPTMNNRPYQQPNRGYQLPPNNYKNYSPV</sequence>
<proteinExistence type="predicted"/>
<protein>
    <submittedName>
        <fullName evidence="2">Uncharacterized protein</fullName>
    </submittedName>
</protein>
<comment type="caution">
    <text evidence="2">The sequence shown here is derived from an EMBL/GenBank/DDBJ whole genome shotgun (WGS) entry which is preliminary data.</text>
</comment>